<keyword evidence="2" id="KW-1185">Reference proteome</keyword>
<gene>
    <name evidence="1" type="ORF">B6N23_14515</name>
</gene>
<sequence>MKPDEYQQVIDELQVVIDDTQRTIDRFEATGMDEQMPGDYEKLLDILDGAVKQQREHVMAMLG</sequence>
<proteinExistence type="predicted"/>
<evidence type="ECO:0008006" key="3">
    <source>
        <dbReference type="Google" id="ProtNLM"/>
    </source>
</evidence>
<evidence type="ECO:0000313" key="1">
    <source>
        <dbReference type="EMBL" id="WLI72952.1"/>
    </source>
</evidence>
<dbReference type="Proteomes" id="UP001235344">
    <property type="component" value="Chromosome"/>
</dbReference>
<name>A0ABY9H395_9GAMM</name>
<reference evidence="1 2" key="1">
    <citation type="submission" date="2023-08" db="EMBL/GenBank/DDBJ databases">
        <title>Transcriptome Analysis of Halomonas alkalicola CICC 11012s to Identify the Genes Involved in Alkaline Tolerances.</title>
        <authorList>
            <person name="Zhai L."/>
        </authorList>
    </citation>
    <scope>NUCLEOTIDE SEQUENCE [LARGE SCALE GENOMIC DNA]</scope>
    <source>
        <strain evidence="1 2">CICC 11012s</strain>
    </source>
</reference>
<dbReference type="EMBL" id="CP131913">
    <property type="protein sequence ID" value="WLI72952.1"/>
    <property type="molecule type" value="Genomic_DNA"/>
</dbReference>
<protein>
    <recommendedName>
        <fullName evidence="3">DUF2383 domain-containing protein</fullName>
    </recommendedName>
</protein>
<accession>A0ABY9H395</accession>
<dbReference type="RefSeq" id="WP_305500152.1">
    <property type="nucleotide sequence ID" value="NZ_CP131913.1"/>
</dbReference>
<organism evidence="1 2">
    <name type="scientific">Halomonas alkalicola</name>
    <dbReference type="NCBI Taxonomy" id="1930622"/>
    <lineage>
        <taxon>Bacteria</taxon>
        <taxon>Pseudomonadati</taxon>
        <taxon>Pseudomonadota</taxon>
        <taxon>Gammaproteobacteria</taxon>
        <taxon>Oceanospirillales</taxon>
        <taxon>Halomonadaceae</taxon>
        <taxon>Halomonas</taxon>
    </lineage>
</organism>
<evidence type="ECO:0000313" key="2">
    <source>
        <dbReference type="Proteomes" id="UP001235344"/>
    </source>
</evidence>